<feature type="coiled-coil region" evidence="4">
    <location>
        <begin position="632"/>
        <end position="662"/>
    </location>
</feature>
<evidence type="ECO:0000313" key="7">
    <source>
        <dbReference type="EMBL" id="RBP83882.1"/>
    </source>
</evidence>
<dbReference type="SUPFAM" id="SSF51445">
    <property type="entry name" value="(Trans)glycosidases"/>
    <property type="match status" value="1"/>
</dbReference>
<dbReference type="GO" id="GO:0009254">
    <property type="term" value="P:peptidoglycan turnover"/>
    <property type="evidence" value="ECO:0007669"/>
    <property type="project" value="TreeGrafter"/>
</dbReference>
<sequence>MDDFLRTITFCILQLIISTFSFATTTPLADKYISEHGLKKSVGQIFVVGIPTDYKNTAGSSDYKKLIEDLNIGGIILNTYNLPSSELENEKRNTAVMDAANFVQRLKSSTEFKESPLMVMSDFESYRFTSVKYPLFPPPNPLVLSSTGDTKWSRYAARLAAAQLKSLGVNILLGPVFDLDGSKQDKIDQMTYMRSFSSEAHIALPHIKEFLEGLKNSKIISFSKHFPSYSSTFSDTHEEPSNYIGSHDSLIKEIEYLKSLDAYFDGVMTSHLTIQEHNSDTPASLSHNFFKDYMSNFKEKILITDDLSDMKSSLEYFESNFYQVNPAVISKEAFNAGNDLLLFSHLTSVSGKQHAKRTSFKSVDISDAITELESEISKSQSQLQRFKRSLEKILTLKIKINNLSNSSSSSYKYYTSEALSGLENINNEEEFLLEVYRNALIEVSKGSEDDLKITKSGNSILFIGQKEFLAPIKYSLRKNFTNHELEKSYSGSKFEKEKTKILKLIKEHEKVFFSASSPDHINILDHIRLKSPIDFKNIVVFLHASPSILKPFFIDRINIIGNFSHDPLSFYIDHEYIDGKINAKNRTETPISISDGAVHNALNVSPPKYEGISPKEIIYFSTELEKLFYEEKIKLEKKVDIKNKEIEKLKIIKKQKNEKETKKESYIKGLLYSSLTISSILLIFIYFKATSRTHKWEFYSKRRLIFSIPKLLKFCLLAMTAGIVFFNQDPDTVMFTGLITFIGGLLVTETMNYFLSRSNTTQ</sequence>
<dbReference type="GO" id="GO:0004553">
    <property type="term" value="F:hydrolase activity, hydrolyzing O-glycosyl compounds"/>
    <property type="evidence" value="ECO:0007669"/>
    <property type="project" value="InterPro"/>
</dbReference>
<evidence type="ECO:0000256" key="4">
    <source>
        <dbReference type="SAM" id="Coils"/>
    </source>
</evidence>
<keyword evidence="5" id="KW-0812">Transmembrane</keyword>
<dbReference type="Proteomes" id="UP000252792">
    <property type="component" value="Unassembled WGS sequence"/>
</dbReference>
<evidence type="ECO:0000256" key="2">
    <source>
        <dbReference type="ARBA" id="ARBA00022801"/>
    </source>
</evidence>
<proteinExistence type="inferred from homology"/>
<evidence type="ECO:0000256" key="5">
    <source>
        <dbReference type="SAM" id="Phobius"/>
    </source>
</evidence>
<comment type="caution">
    <text evidence="7">The sequence shown here is derived from an EMBL/GenBank/DDBJ whole genome shotgun (WGS) entry which is preliminary data.</text>
</comment>
<dbReference type="Gene3D" id="3.20.20.300">
    <property type="entry name" value="Glycoside hydrolase, family 3, N-terminal domain"/>
    <property type="match status" value="1"/>
</dbReference>
<comment type="similarity">
    <text evidence="1">Belongs to the glycosyl hydrolase 3 family.</text>
</comment>
<feature type="domain" description="Glycoside hydrolase family 3 N-terminal" evidence="6">
    <location>
        <begin position="41"/>
        <end position="395"/>
    </location>
</feature>
<keyword evidence="2 7" id="KW-0378">Hydrolase</keyword>
<dbReference type="Pfam" id="PF00933">
    <property type="entry name" value="Glyco_hydro_3"/>
    <property type="match status" value="1"/>
</dbReference>
<dbReference type="AlphaFoldDB" id="A0A366JAA1"/>
<dbReference type="EMBL" id="QNSE01000005">
    <property type="protein sequence ID" value="RBP83882.1"/>
    <property type="molecule type" value="Genomic_DNA"/>
</dbReference>
<dbReference type="GO" id="GO:0005975">
    <property type="term" value="P:carbohydrate metabolic process"/>
    <property type="evidence" value="ECO:0007669"/>
    <property type="project" value="InterPro"/>
</dbReference>
<feature type="transmembrane region" description="Helical" evidence="5">
    <location>
        <begin position="669"/>
        <end position="687"/>
    </location>
</feature>
<dbReference type="OrthoDB" id="9786661at2"/>
<feature type="transmembrane region" description="Helical" evidence="5">
    <location>
        <begin position="708"/>
        <end position="726"/>
    </location>
</feature>
<organism evidence="7 8">
    <name type="scientific">Marinomonas rhizomae</name>
    <dbReference type="NCBI Taxonomy" id="491948"/>
    <lineage>
        <taxon>Bacteria</taxon>
        <taxon>Pseudomonadati</taxon>
        <taxon>Pseudomonadota</taxon>
        <taxon>Gammaproteobacteria</taxon>
        <taxon>Oceanospirillales</taxon>
        <taxon>Oceanospirillaceae</taxon>
        <taxon>Marinomonas</taxon>
    </lineage>
</organism>
<gene>
    <name evidence="7" type="ORF">DFP80_105202</name>
</gene>
<keyword evidence="4" id="KW-0175">Coiled coil</keyword>
<evidence type="ECO:0000259" key="6">
    <source>
        <dbReference type="Pfam" id="PF00933"/>
    </source>
</evidence>
<evidence type="ECO:0000313" key="8">
    <source>
        <dbReference type="Proteomes" id="UP000252792"/>
    </source>
</evidence>
<dbReference type="RefSeq" id="WP_113916235.1">
    <property type="nucleotide sequence ID" value="NZ_QNSE01000005.1"/>
</dbReference>
<feature type="transmembrane region" description="Helical" evidence="5">
    <location>
        <begin position="732"/>
        <end position="755"/>
    </location>
</feature>
<keyword evidence="8" id="KW-1185">Reference proteome</keyword>
<keyword evidence="5" id="KW-1133">Transmembrane helix</keyword>
<keyword evidence="5" id="KW-0472">Membrane</keyword>
<accession>A0A366JAA1</accession>
<evidence type="ECO:0000256" key="3">
    <source>
        <dbReference type="ARBA" id="ARBA00023295"/>
    </source>
</evidence>
<reference evidence="7 8" key="1">
    <citation type="submission" date="2018-06" db="EMBL/GenBank/DDBJ databases">
        <title>Genomic Encyclopedia of Type Strains, Phase III (KMG-III): the genomes of soil and plant-associated and newly described type strains.</title>
        <authorList>
            <person name="Whitman W."/>
        </authorList>
    </citation>
    <scope>NUCLEOTIDE SEQUENCE [LARGE SCALE GENOMIC DNA]</scope>
    <source>
        <strain evidence="7 8">CECT 7377</strain>
    </source>
</reference>
<dbReference type="InterPro" id="IPR036962">
    <property type="entry name" value="Glyco_hydro_3_N_sf"/>
</dbReference>
<protein>
    <submittedName>
        <fullName evidence="7">Beta-glucosidase-like glycosyl hydrolase</fullName>
    </submittedName>
</protein>
<dbReference type="InterPro" id="IPR001764">
    <property type="entry name" value="Glyco_hydro_3_N"/>
</dbReference>
<dbReference type="InterPro" id="IPR017853">
    <property type="entry name" value="GH"/>
</dbReference>
<keyword evidence="3" id="KW-0326">Glycosidase</keyword>
<evidence type="ECO:0000256" key="1">
    <source>
        <dbReference type="ARBA" id="ARBA00005336"/>
    </source>
</evidence>
<name>A0A366JAA1_9GAMM</name>
<dbReference type="PANTHER" id="PTHR30480">
    <property type="entry name" value="BETA-HEXOSAMINIDASE-RELATED"/>
    <property type="match status" value="1"/>
</dbReference>
<dbReference type="PANTHER" id="PTHR30480:SF16">
    <property type="entry name" value="GLYCOSIDE HYDROLASE FAMILY 3 DOMAIN PROTEIN"/>
    <property type="match status" value="1"/>
</dbReference>
<dbReference type="InterPro" id="IPR050226">
    <property type="entry name" value="NagZ_Beta-hexosaminidase"/>
</dbReference>